<dbReference type="EMBL" id="FR845719">
    <property type="protein sequence ID" value="CCA55422.1"/>
    <property type="molecule type" value="Genomic_DNA"/>
</dbReference>
<accession>F2RL33</accession>
<keyword evidence="2" id="KW-1185">Reference proteome</keyword>
<name>F2RL33_STRVP</name>
<dbReference type="STRING" id="953739.SVEN_2136"/>
<dbReference type="AlphaFoldDB" id="F2RL33"/>
<evidence type="ECO:0000313" key="2">
    <source>
        <dbReference type="Proteomes" id="UP000006854"/>
    </source>
</evidence>
<dbReference type="HOGENOM" id="CLU_2848175_0_0_11"/>
<dbReference type="OrthoDB" id="9933575at2"/>
<dbReference type="GeneID" id="51862707"/>
<gene>
    <name evidence="1" type="ordered locus">SVEN_2136</name>
</gene>
<dbReference type="KEGG" id="sve:SVEN_2136"/>
<organism evidence="1 2">
    <name type="scientific">Streptomyces venezuelae (strain ATCC 10712 / CBS 650.69 / DSM 40230 / JCM 4526 / NBRC 13096 / PD 04745)</name>
    <dbReference type="NCBI Taxonomy" id="953739"/>
    <lineage>
        <taxon>Bacteria</taxon>
        <taxon>Bacillati</taxon>
        <taxon>Actinomycetota</taxon>
        <taxon>Actinomycetes</taxon>
        <taxon>Kitasatosporales</taxon>
        <taxon>Streptomycetaceae</taxon>
        <taxon>Streptomyces</taxon>
    </lineage>
</organism>
<proteinExistence type="predicted"/>
<protein>
    <submittedName>
        <fullName evidence="1">Uncharacterized protein</fullName>
    </submittedName>
</protein>
<dbReference type="RefSeq" id="WP_015033340.1">
    <property type="nucleotide sequence ID" value="NC_018750.1"/>
</dbReference>
<evidence type="ECO:0000313" key="1">
    <source>
        <dbReference type="EMBL" id="CCA55422.1"/>
    </source>
</evidence>
<reference evidence="1 2" key="1">
    <citation type="journal article" date="2011" name="BMC Genomics">
        <title>Genome-wide analysis of the role of GlnR in Streptomyces venezuelae provides new insights into global nitrogen regulation in actinomycetes.</title>
        <authorList>
            <person name="Pullan S.T."/>
            <person name="Bibb M.J."/>
            <person name="Merrick M."/>
        </authorList>
    </citation>
    <scope>NUCLEOTIDE SEQUENCE [LARGE SCALE GENOMIC DNA]</scope>
    <source>
        <strain evidence="2">ATCC 10712 / CBS 650.69 / DSM 40230 / JCM 4526 / NBRC 13096 / PD 04745</strain>
    </source>
</reference>
<sequence length="65" mass="7258">MGDTYIYYDVLTPEQPPPPDVVLVYARYFAARQGLAVPADAKPCIRPYPDDTGLYRVETLACHPS</sequence>
<dbReference type="Proteomes" id="UP000006854">
    <property type="component" value="Chromosome"/>
</dbReference>
<dbReference type="PATRIC" id="fig|953739.5.peg.4298"/>